<keyword evidence="4 5" id="KW-0067">ATP-binding</keyword>
<keyword evidence="1" id="KW-0808">Transferase</keyword>
<dbReference type="InterPro" id="IPR017441">
    <property type="entry name" value="Protein_kinase_ATP_BS"/>
</dbReference>
<dbReference type="RefSeq" id="WP_111396152.1">
    <property type="nucleotide sequence ID" value="NZ_QKYU01000001.1"/>
</dbReference>
<dbReference type="CDD" id="cd14014">
    <property type="entry name" value="STKc_PknB_like"/>
    <property type="match status" value="1"/>
</dbReference>
<evidence type="ECO:0000313" key="9">
    <source>
        <dbReference type="Proteomes" id="UP000249688"/>
    </source>
</evidence>
<name>A0A2W7ISM8_9PROT</name>
<dbReference type="Pfam" id="PF00069">
    <property type="entry name" value="Pkinase"/>
    <property type="match status" value="1"/>
</dbReference>
<dbReference type="GO" id="GO:0004674">
    <property type="term" value="F:protein serine/threonine kinase activity"/>
    <property type="evidence" value="ECO:0007669"/>
    <property type="project" value="TreeGrafter"/>
</dbReference>
<dbReference type="Proteomes" id="UP000249688">
    <property type="component" value="Unassembled WGS sequence"/>
</dbReference>
<dbReference type="Gene3D" id="3.30.200.20">
    <property type="entry name" value="Phosphorylase Kinase, domain 1"/>
    <property type="match status" value="1"/>
</dbReference>
<dbReference type="PANTHER" id="PTHR43289:SF6">
    <property type="entry name" value="SERINE_THREONINE-PROTEIN KINASE NEKL-3"/>
    <property type="match status" value="1"/>
</dbReference>
<evidence type="ECO:0000256" key="6">
    <source>
        <dbReference type="SAM" id="MobiDB-lite"/>
    </source>
</evidence>
<evidence type="ECO:0000256" key="2">
    <source>
        <dbReference type="ARBA" id="ARBA00022741"/>
    </source>
</evidence>
<dbReference type="InterPro" id="IPR011009">
    <property type="entry name" value="Kinase-like_dom_sf"/>
</dbReference>
<dbReference type="GO" id="GO:0005524">
    <property type="term" value="F:ATP binding"/>
    <property type="evidence" value="ECO:0007669"/>
    <property type="project" value="UniProtKB-UniRule"/>
</dbReference>
<dbReference type="InterPro" id="IPR008271">
    <property type="entry name" value="Ser/Thr_kinase_AS"/>
</dbReference>
<comment type="caution">
    <text evidence="8">The sequence shown here is derived from an EMBL/GenBank/DDBJ whole genome shotgun (WGS) entry which is preliminary data.</text>
</comment>
<evidence type="ECO:0000256" key="5">
    <source>
        <dbReference type="PROSITE-ProRule" id="PRU10141"/>
    </source>
</evidence>
<evidence type="ECO:0000256" key="4">
    <source>
        <dbReference type="ARBA" id="ARBA00022840"/>
    </source>
</evidence>
<feature type="binding site" evidence="5">
    <location>
        <position position="41"/>
    </location>
    <ligand>
        <name>ATP</name>
        <dbReference type="ChEBI" id="CHEBI:30616"/>
    </ligand>
</feature>
<dbReference type="EMBL" id="QKYU01000001">
    <property type="protein sequence ID" value="PZW50856.1"/>
    <property type="molecule type" value="Genomic_DNA"/>
</dbReference>
<dbReference type="PROSITE" id="PS50011">
    <property type="entry name" value="PROTEIN_KINASE_DOM"/>
    <property type="match status" value="1"/>
</dbReference>
<dbReference type="PANTHER" id="PTHR43289">
    <property type="entry name" value="MITOGEN-ACTIVATED PROTEIN KINASE KINASE KINASE 20-RELATED"/>
    <property type="match status" value="1"/>
</dbReference>
<organism evidence="8 9">
    <name type="scientific">Humitalea rosea</name>
    <dbReference type="NCBI Taxonomy" id="990373"/>
    <lineage>
        <taxon>Bacteria</taxon>
        <taxon>Pseudomonadati</taxon>
        <taxon>Pseudomonadota</taxon>
        <taxon>Alphaproteobacteria</taxon>
        <taxon>Acetobacterales</taxon>
        <taxon>Roseomonadaceae</taxon>
        <taxon>Humitalea</taxon>
    </lineage>
</organism>
<evidence type="ECO:0000256" key="3">
    <source>
        <dbReference type="ARBA" id="ARBA00022777"/>
    </source>
</evidence>
<dbReference type="SMART" id="SM00220">
    <property type="entry name" value="S_TKc"/>
    <property type="match status" value="1"/>
</dbReference>
<feature type="region of interest" description="Disordered" evidence="6">
    <location>
        <begin position="347"/>
        <end position="369"/>
    </location>
</feature>
<dbReference type="OrthoDB" id="9801841at2"/>
<dbReference type="Gene3D" id="1.10.510.10">
    <property type="entry name" value="Transferase(Phosphotransferase) domain 1"/>
    <property type="match status" value="1"/>
</dbReference>
<dbReference type="PROSITE" id="PS00107">
    <property type="entry name" value="PROTEIN_KINASE_ATP"/>
    <property type="match status" value="1"/>
</dbReference>
<gene>
    <name evidence="8" type="ORF">C8P66_10169</name>
</gene>
<dbReference type="Pfam" id="PF26309">
    <property type="entry name" value="DUF8082"/>
    <property type="match status" value="2"/>
</dbReference>
<evidence type="ECO:0000256" key="1">
    <source>
        <dbReference type="ARBA" id="ARBA00022679"/>
    </source>
</evidence>
<dbReference type="PROSITE" id="PS00108">
    <property type="entry name" value="PROTEIN_KINASE_ST"/>
    <property type="match status" value="1"/>
</dbReference>
<reference evidence="8 9" key="1">
    <citation type="submission" date="2018-06" db="EMBL/GenBank/DDBJ databases">
        <title>Genomic Encyclopedia of Archaeal and Bacterial Type Strains, Phase II (KMG-II): from individual species to whole genera.</title>
        <authorList>
            <person name="Goeker M."/>
        </authorList>
    </citation>
    <scope>NUCLEOTIDE SEQUENCE [LARGE SCALE GENOMIC DNA]</scope>
    <source>
        <strain evidence="8 9">DSM 24525</strain>
    </source>
</reference>
<accession>A0A2W7ISM8</accession>
<protein>
    <submittedName>
        <fullName evidence="8">Serine/threonine-protein kinase</fullName>
    </submittedName>
</protein>
<proteinExistence type="predicted"/>
<dbReference type="InterPro" id="IPR000719">
    <property type="entry name" value="Prot_kinase_dom"/>
</dbReference>
<evidence type="ECO:0000313" key="8">
    <source>
        <dbReference type="EMBL" id="PZW50856.1"/>
    </source>
</evidence>
<keyword evidence="2 5" id="KW-0547">Nucleotide-binding</keyword>
<dbReference type="InterPro" id="IPR058395">
    <property type="entry name" value="DUF8082"/>
</dbReference>
<dbReference type="AlphaFoldDB" id="A0A2W7ISM8"/>
<keyword evidence="9" id="KW-1185">Reference proteome</keyword>
<sequence>MAEEAPRLIGRYVVEGVIGRGAMGVILRAHDPELDRILAIKLIARDLLEGADGAEYIARFQREARASSRCAHPNIVAVHDFGLHEGQPYLAMEFVDGVSLQAALEAGRRFTVPEAVHVVAQMLDALDCAHAAGIVHRDIKPANLLLLSDLRAKLADFGIARVGNSDLTRVGDMIGTPSYMSPEQCLGTTIDARTDLFSTGTVLHELLSGARAFAGGSMIEVVRRVVDGSPPPLPEAVGAAFPALPAVLARALAKQPEARFASAAAMARALRDALVGNRAADATFVQAPARAPVLLEAGMVGTIERNLAAYVGPIAGVMLRSALRQATTREALLAALAGSIERPEDRSRFLSDASRSLGGGAAEEPAVAPATAQAGAAELDAVRQALLPHIGPIAGVLVKRAAADGAGIDAVWERLAKHIDDAAERATFLARRRR</sequence>
<dbReference type="SUPFAM" id="SSF56112">
    <property type="entry name" value="Protein kinase-like (PK-like)"/>
    <property type="match status" value="1"/>
</dbReference>
<feature type="domain" description="Protein kinase" evidence="7">
    <location>
        <begin position="12"/>
        <end position="275"/>
    </location>
</feature>
<evidence type="ECO:0000259" key="7">
    <source>
        <dbReference type="PROSITE" id="PS50011"/>
    </source>
</evidence>
<keyword evidence="3 8" id="KW-0418">Kinase</keyword>